<dbReference type="Gene3D" id="3.30.565.10">
    <property type="entry name" value="Histidine kinase-like ATPase, C-terminal domain"/>
    <property type="match status" value="1"/>
</dbReference>
<dbReference type="PANTHER" id="PTHR42878:SF15">
    <property type="entry name" value="BACTERIOPHYTOCHROME"/>
    <property type="match status" value="1"/>
</dbReference>
<dbReference type="SMART" id="SM00387">
    <property type="entry name" value="HATPase_c"/>
    <property type="match status" value="1"/>
</dbReference>
<dbReference type="InterPro" id="IPR003594">
    <property type="entry name" value="HATPase_dom"/>
</dbReference>
<dbReference type="PRINTS" id="PR00344">
    <property type="entry name" value="BCTRLSENSOR"/>
</dbReference>
<dbReference type="EMBL" id="CAHP01000028">
    <property type="protein sequence ID" value="CCG42276.1"/>
    <property type="molecule type" value="Genomic_DNA"/>
</dbReference>
<dbReference type="GO" id="GO:0000156">
    <property type="term" value="F:phosphorelay response regulator activity"/>
    <property type="evidence" value="ECO:0007669"/>
    <property type="project" value="TreeGrafter"/>
</dbReference>
<dbReference type="PROSITE" id="PS50109">
    <property type="entry name" value="HIS_KIN"/>
    <property type="match status" value="1"/>
</dbReference>
<keyword evidence="5" id="KW-0812">Transmembrane</keyword>
<feature type="transmembrane region" description="Helical" evidence="5">
    <location>
        <begin position="45"/>
        <end position="65"/>
    </location>
</feature>
<dbReference type="GO" id="GO:0030295">
    <property type="term" value="F:protein kinase activator activity"/>
    <property type="evidence" value="ECO:0007669"/>
    <property type="project" value="TreeGrafter"/>
</dbReference>
<dbReference type="eggNOG" id="COG4251">
    <property type="taxonomic scope" value="Bacteria"/>
</dbReference>
<evidence type="ECO:0000256" key="4">
    <source>
        <dbReference type="ARBA" id="ARBA00022777"/>
    </source>
</evidence>
<feature type="domain" description="Histidine kinase" evidence="6">
    <location>
        <begin position="162"/>
        <end position="275"/>
    </location>
</feature>
<dbReference type="GO" id="GO:0007234">
    <property type="term" value="P:osmosensory signaling via phosphorelay pathway"/>
    <property type="evidence" value="ECO:0007669"/>
    <property type="project" value="TreeGrafter"/>
</dbReference>
<protein>
    <recommendedName>
        <fullName evidence="2">histidine kinase</fullName>
        <ecNumber evidence="2">2.7.13.3</ecNumber>
    </recommendedName>
</protein>
<dbReference type="EC" id="2.7.13.3" evidence="2"/>
<keyword evidence="3 7" id="KW-0808">Transferase</keyword>
<gene>
    <name evidence="7" type="ORF">PHAMO_340149</name>
</gene>
<comment type="caution">
    <text evidence="7">The sequence shown here is derived from an EMBL/GenBank/DDBJ whole genome shotgun (WGS) entry which is preliminary data.</text>
</comment>
<evidence type="ECO:0000256" key="1">
    <source>
        <dbReference type="ARBA" id="ARBA00000085"/>
    </source>
</evidence>
<dbReference type="InterPro" id="IPR005467">
    <property type="entry name" value="His_kinase_dom"/>
</dbReference>
<dbReference type="InterPro" id="IPR004358">
    <property type="entry name" value="Sig_transdc_His_kin-like_C"/>
</dbReference>
<dbReference type="InterPro" id="IPR050351">
    <property type="entry name" value="BphY/WalK/GraS-like"/>
</dbReference>
<dbReference type="GO" id="GO:0004673">
    <property type="term" value="F:protein histidine kinase activity"/>
    <property type="evidence" value="ECO:0007669"/>
    <property type="project" value="UniProtKB-EC"/>
</dbReference>
<keyword evidence="5" id="KW-0472">Membrane</keyword>
<evidence type="ECO:0000259" key="6">
    <source>
        <dbReference type="PROSITE" id="PS50109"/>
    </source>
</evidence>
<evidence type="ECO:0000313" key="8">
    <source>
        <dbReference type="Proteomes" id="UP000004169"/>
    </source>
</evidence>
<accession>H8FV88</accession>
<dbReference type="Pfam" id="PF02518">
    <property type="entry name" value="HATPase_c"/>
    <property type="match status" value="1"/>
</dbReference>
<dbReference type="SUPFAM" id="SSF55874">
    <property type="entry name" value="ATPase domain of HSP90 chaperone/DNA topoisomerase II/histidine kinase"/>
    <property type="match status" value="1"/>
</dbReference>
<sequence>MRLFPIVGALTVVLVWYGGDDGLARADGLFRLFSVMGPLMNQADFSHVLSITVLIVGIAGMGMVVTSLRCRQHRLETLLRGREYELGAGHPHHRAVDLSGLDDDDRFRLAQAINGVRRLNSAMSGRVVPTSPLQAIGSARHRLSDVMGEADVALIIDPLPDIIAEPEALTEIFSRLIGNAVRFRVPSRRPVVHISALRDGAMIAFRIRDNGLGIEPARAARLFEIFRQSGVSGETIGAGLSAVRRLVEGMGGKIWVDLVPGQEGTTFGFTLPAATHPSRRRNDIKPM</sequence>
<evidence type="ECO:0000256" key="5">
    <source>
        <dbReference type="SAM" id="Phobius"/>
    </source>
</evidence>
<dbReference type="InterPro" id="IPR036890">
    <property type="entry name" value="HATPase_C_sf"/>
</dbReference>
<proteinExistence type="predicted"/>
<keyword evidence="5" id="KW-1133">Transmembrane helix</keyword>
<evidence type="ECO:0000256" key="2">
    <source>
        <dbReference type="ARBA" id="ARBA00012438"/>
    </source>
</evidence>
<name>H8FV88_MAGML</name>
<dbReference type="STRING" id="1150626.PHAMO_340149"/>
<reference evidence="7 8" key="1">
    <citation type="journal article" date="2012" name="J. Bacteriol.">
        <title>Draft Genome Sequence of the Purple Photosynthetic Bacterium Phaeospirillum molischianum DSM120, a Particularly Versatile Bacterium.</title>
        <authorList>
            <person name="Duquesne K."/>
            <person name="Prima V."/>
            <person name="Ji B."/>
            <person name="Rouy Z."/>
            <person name="Medigue C."/>
            <person name="Talla E."/>
            <person name="Sturgis J.N."/>
        </authorList>
    </citation>
    <scope>NUCLEOTIDE SEQUENCE [LARGE SCALE GENOMIC DNA]</scope>
    <source>
        <strain evidence="8">DSM120</strain>
    </source>
</reference>
<keyword evidence="8" id="KW-1185">Reference proteome</keyword>
<dbReference type="Proteomes" id="UP000004169">
    <property type="component" value="Unassembled WGS sequence"/>
</dbReference>
<evidence type="ECO:0000256" key="3">
    <source>
        <dbReference type="ARBA" id="ARBA00022679"/>
    </source>
</evidence>
<dbReference type="AlphaFoldDB" id="H8FV88"/>
<evidence type="ECO:0000313" key="7">
    <source>
        <dbReference type="EMBL" id="CCG42276.1"/>
    </source>
</evidence>
<dbReference type="PANTHER" id="PTHR42878">
    <property type="entry name" value="TWO-COMPONENT HISTIDINE KINASE"/>
    <property type="match status" value="1"/>
</dbReference>
<organism evidence="7 8">
    <name type="scientific">Magnetospirillum molischianum DSM 120</name>
    <dbReference type="NCBI Taxonomy" id="1150626"/>
    <lineage>
        <taxon>Bacteria</taxon>
        <taxon>Pseudomonadati</taxon>
        <taxon>Pseudomonadota</taxon>
        <taxon>Alphaproteobacteria</taxon>
        <taxon>Rhodospirillales</taxon>
        <taxon>Rhodospirillaceae</taxon>
        <taxon>Magnetospirillum</taxon>
    </lineage>
</organism>
<keyword evidence="4" id="KW-0418">Kinase</keyword>
<comment type="catalytic activity">
    <reaction evidence="1">
        <text>ATP + protein L-histidine = ADP + protein N-phospho-L-histidine.</text>
        <dbReference type="EC" id="2.7.13.3"/>
    </reaction>
</comment>